<dbReference type="SMART" id="SM00155">
    <property type="entry name" value="PLDc"/>
    <property type="match status" value="2"/>
</dbReference>
<feature type="domain" description="PLD phosphodiesterase" evidence="1">
    <location>
        <begin position="337"/>
        <end position="364"/>
    </location>
</feature>
<dbReference type="Proteomes" id="UP000007843">
    <property type="component" value="Chromosome"/>
</dbReference>
<dbReference type="PATRIC" id="fig|1006551.4.peg.2636"/>
<dbReference type="PANTHER" id="PTHR10185:SF17">
    <property type="entry name" value="GM01519P-RELATED"/>
    <property type="match status" value="1"/>
</dbReference>
<sequence>MPEHGQCGWPAGRLMSALAGSWMLLSQPVWAAFSIPGYELVYNAPQETTLQDNDLRHAAEVWQQMFDAARSHIDLAQFYVANEKGSLLDGVLARLRAAGERGVKIRFLMEEKGVGLSTPETLTALKAIPNLELRVIPFHRLTGGIVHAKYLLVDGKEAFVGSQNFDWRALEQIQETGLRISDPQTVQQIQAIFDQDWQAQALLAESKPVPKPARQAVASAPQGNYLVASPRDYNPSGVIDSQVALPRLLASAKSRIRVQVMDYAPLAWGEKGSRPFYAPIDNALRSAAARGVQVELMVANWNLKKPEVFWLKSLSLVPNVQLKVVTIPPASRGFIPFARVVHSKLMTIDGTTAWVGTSNWSGGYFDNSRNLELVLNNASMAARVDALYSQLWNSRYAAPIKVDFDYPVPHPGREFE</sequence>
<dbReference type="PANTHER" id="PTHR10185">
    <property type="entry name" value="PHOSPHOLIPASE D - RELATED"/>
    <property type="match status" value="1"/>
</dbReference>
<evidence type="ECO:0000259" key="1">
    <source>
        <dbReference type="PROSITE" id="PS50035"/>
    </source>
</evidence>
<dbReference type="HOGENOM" id="CLU_027021_4_0_6"/>
<proteinExistence type="predicted"/>
<organism evidence="2 3">
    <name type="scientific">Klebsiella michiganensis (strain ATCC 8724 / DSM 4798 / JCM 20051 / NBRC 3318 / NRRL B-199 / KCTC 1686 / BUCSAV 143 / CCM 1901)</name>
    <dbReference type="NCBI Taxonomy" id="1006551"/>
    <lineage>
        <taxon>Bacteria</taxon>
        <taxon>Pseudomonadati</taxon>
        <taxon>Pseudomonadota</taxon>
        <taxon>Gammaproteobacteria</taxon>
        <taxon>Enterobacterales</taxon>
        <taxon>Enterobacteriaceae</taxon>
        <taxon>Klebsiella/Raoultella group</taxon>
        <taxon>Klebsiella</taxon>
    </lineage>
</organism>
<dbReference type="CDD" id="cd09107">
    <property type="entry name" value="PLDc_vPLD3_4_5_like_2"/>
    <property type="match status" value="1"/>
</dbReference>
<evidence type="ECO:0000313" key="3">
    <source>
        <dbReference type="Proteomes" id="UP000007843"/>
    </source>
</evidence>
<dbReference type="EMBL" id="CP003218">
    <property type="protein sequence ID" value="AEX04346.1"/>
    <property type="molecule type" value="Genomic_DNA"/>
</dbReference>
<dbReference type="Gene3D" id="3.30.870.10">
    <property type="entry name" value="Endonuclease Chain A"/>
    <property type="match status" value="2"/>
</dbReference>
<dbReference type="InterPro" id="IPR025202">
    <property type="entry name" value="PLD-like_dom"/>
</dbReference>
<name>A0A0H3H4Q6_KLEM8</name>
<dbReference type="SUPFAM" id="SSF56024">
    <property type="entry name" value="Phospholipase D/nuclease"/>
    <property type="match status" value="2"/>
</dbReference>
<dbReference type="GO" id="GO:0003824">
    <property type="term" value="F:catalytic activity"/>
    <property type="evidence" value="ECO:0007669"/>
    <property type="project" value="InterPro"/>
</dbReference>
<dbReference type="KEGG" id="kox:KOX_13110"/>
<dbReference type="GO" id="GO:0006793">
    <property type="term" value="P:phosphorus metabolic process"/>
    <property type="evidence" value="ECO:0007669"/>
    <property type="project" value="UniProtKB-ARBA"/>
</dbReference>
<evidence type="ECO:0000313" key="2">
    <source>
        <dbReference type="EMBL" id="AEX04346.1"/>
    </source>
</evidence>
<dbReference type="PROSITE" id="PS50035">
    <property type="entry name" value="PLD"/>
    <property type="match status" value="2"/>
</dbReference>
<feature type="domain" description="PLD phosphodiesterase" evidence="1">
    <location>
        <begin position="142"/>
        <end position="169"/>
    </location>
</feature>
<dbReference type="Pfam" id="PF13091">
    <property type="entry name" value="PLDc_2"/>
    <property type="match status" value="2"/>
</dbReference>
<gene>
    <name evidence="2" type="ordered locus">KOX_13110</name>
</gene>
<dbReference type="InterPro" id="IPR001736">
    <property type="entry name" value="PLipase_D/transphosphatidylase"/>
</dbReference>
<reference evidence="2 3" key="1">
    <citation type="journal article" date="2012" name="J. Bacteriol.">
        <title>Complete genome sequence of Klebsiella oxytoca KCTC 1686, used in production of 2,3-butanediol.</title>
        <authorList>
            <person name="Shin S.H."/>
            <person name="Kim S."/>
            <person name="Kim J.Y."/>
            <person name="Lee S."/>
            <person name="Um Y."/>
            <person name="Oh M.K."/>
            <person name="Kim Y.R."/>
            <person name="Lee J."/>
            <person name="Yang K.S."/>
        </authorList>
    </citation>
    <scope>NUCLEOTIDE SEQUENCE [LARGE SCALE GENOMIC DNA]</scope>
    <source>
        <strain evidence="3">ATCC 8724 / DSM 4798 / JCM 20051 / NBRC 3318 / NRRL B-199 / KCTC 1686</strain>
    </source>
</reference>
<dbReference type="AlphaFoldDB" id="A0A0H3H4Q6"/>
<protein>
    <submittedName>
        <fullName evidence="2">Phospholipase D</fullName>
    </submittedName>
</protein>
<accession>A0A0H3H4Q6</accession>
<dbReference type="InterPro" id="IPR050874">
    <property type="entry name" value="Diverse_PLD-related"/>
</dbReference>
<dbReference type="RefSeq" id="WP_014228221.1">
    <property type="nucleotide sequence ID" value="NC_016612.1"/>
</dbReference>